<comment type="caution">
    <text evidence="4">The sequence shown here is derived from an EMBL/GenBank/DDBJ whole genome shotgun (WGS) entry which is preliminary data.</text>
</comment>
<dbReference type="InterPro" id="IPR056431">
    <property type="entry name" value="C2CD5_YbjQ-rel_dom"/>
</dbReference>
<dbReference type="Pfam" id="PF23128">
    <property type="entry name" value="YbjQ_4"/>
    <property type="match status" value="1"/>
</dbReference>
<dbReference type="GO" id="GO:0090314">
    <property type="term" value="P:positive regulation of protein targeting to membrane"/>
    <property type="evidence" value="ECO:0007669"/>
    <property type="project" value="TreeGrafter"/>
</dbReference>
<dbReference type="InterPro" id="IPR037785">
    <property type="entry name" value="C2_C2CD5"/>
</dbReference>
<dbReference type="PANTHER" id="PTHR37412">
    <property type="entry name" value="C2 DOMAIN-CONTAINING PROTEIN 5"/>
    <property type="match status" value="1"/>
</dbReference>
<dbReference type="Pfam" id="PF23025">
    <property type="entry name" value="YbjQ_2"/>
    <property type="match status" value="3"/>
</dbReference>
<dbReference type="GO" id="GO:0065002">
    <property type="term" value="P:intracellular protein transmembrane transport"/>
    <property type="evidence" value="ECO:0007669"/>
    <property type="project" value="TreeGrafter"/>
</dbReference>
<dbReference type="GO" id="GO:0005544">
    <property type="term" value="F:calcium-dependent phospholipid binding"/>
    <property type="evidence" value="ECO:0007669"/>
    <property type="project" value="InterPro"/>
</dbReference>
<dbReference type="GO" id="GO:0005886">
    <property type="term" value="C:plasma membrane"/>
    <property type="evidence" value="ECO:0007669"/>
    <property type="project" value="TreeGrafter"/>
</dbReference>
<feature type="region of interest" description="Disordered" evidence="2">
    <location>
        <begin position="429"/>
        <end position="457"/>
    </location>
</feature>
<dbReference type="GO" id="GO:0031340">
    <property type="term" value="P:positive regulation of vesicle fusion"/>
    <property type="evidence" value="ECO:0007669"/>
    <property type="project" value="TreeGrafter"/>
</dbReference>
<protein>
    <submittedName>
        <fullName evidence="4">C2 domain-containing protein 5</fullName>
    </submittedName>
</protein>
<dbReference type="InterPro" id="IPR038983">
    <property type="entry name" value="C2CD5"/>
</dbReference>
<dbReference type="PROSITE" id="PS50004">
    <property type="entry name" value="C2"/>
    <property type="match status" value="1"/>
</dbReference>
<reference evidence="4" key="1">
    <citation type="submission" date="2020-08" db="EMBL/GenBank/DDBJ databases">
        <title>Multicomponent nature underlies the extraordinary mechanical properties of spider dragline silk.</title>
        <authorList>
            <person name="Kono N."/>
            <person name="Nakamura H."/>
            <person name="Mori M."/>
            <person name="Yoshida Y."/>
            <person name="Ohtoshi R."/>
            <person name="Malay A.D."/>
            <person name="Moran D.A.P."/>
            <person name="Tomita M."/>
            <person name="Numata K."/>
            <person name="Arakawa K."/>
        </authorList>
    </citation>
    <scope>NUCLEOTIDE SEQUENCE</scope>
</reference>
<dbReference type="GO" id="GO:0010828">
    <property type="term" value="P:positive regulation of D-glucose transmembrane transport"/>
    <property type="evidence" value="ECO:0007669"/>
    <property type="project" value="TreeGrafter"/>
</dbReference>
<accession>A0A8X6T9R7</accession>
<evidence type="ECO:0000313" key="4">
    <source>
        <dbReference type="EMBL" id="GFS91477.1"/>
    </source>
</evidence>
<name>A0A8X6T9R7_NEPPI</name>
<evidence type="ECO:0000259" key="3">
    <source>
        <dbReference type="PROSITE" id="PS50004"/>
    </source>
</evidence>
<dbReference type="EMBL" id="BMAW01053525">
    <property type="protein sequence ID" value="GFS91477.1"/>
    <property type="molecule type" value="Genomic_DNA"/>
</dbReference>
<evidence type="ECO:0000256" key="1">
    <source>
        <dbReference type="SAM" id="Coils"/>
    </source>
</evidence>
<dbReference type="Gene3D" id="2.60.40.150">
    <property type="entry name" value="C2 domain"/>
    <property type="match status" value="1"/>
</dbReference>
<feature type="compositionally biased region" description="Low complexity" evidence="2">
    <location>
        <begin position="817"/>
        <end position="829"/>
    </location>
</feature>
<keyword evidence="1" id="KW-0175">Coiled coil</keyword>
<organism evidence="4 5">
    <name type="scientific">Nephila pilipes</name>
    <name type="common">Giant wood spider</name>
    <name type="synonym">Nephila maculata</name>
    <dbReference type="NCBI Taxonomy" id="299642"/>
    <lineage>
        <taxon>Eukaryota</taxon>
        <taxon>Metazoa</taxon>
        <taxon>Ecdysozoa</taxon>
        <taxon>Arthropoda</taxon>
        <taxon>Chelicerata</taxon>
        <taxon>Arachnida</taxon>
        <taxon>Araneae</taxon>
        <taxon>Araneomorphae</taxon>
        <taxon>Entelegynae</taxon>
        <taxon>Araneoidea</taxon>
        <taxon>Nephilidae</taxon>
        <taxon>Nephila</taxon>
    </lineage>
</organism>
<proteinExistence type="predicted"/>
<dbReference type="InterPro" id="IPR000008">
    <property type="entry name" value="C2_dom"/>
</dbReference>
<feature type="domain" description="C2" evidence="3">
    <location>
        <begin position="1"/>
        <end position="109"/>
    </location>
</feature>
<dbReference type="InterPro" id="IPR035892">
    <property type="entry name" value="C2_domain_sf"/>
</dbReference>
<dbReference type="Pfam" id="PF23028">
    <property type="entry name" value="YbjQ_3"/>
    <property type="match status" value="1"/>
</dbReference>
<sequence>MPGKVKVRIVAGRNLPVMDRASDTCDAFVEIKLSNTTYKTEVFRHSLNPEWNSEWFRFEVDDEELQDEPLQIRVMDYDTYSANDAIGKVYIDLNPLLCKESGSLLSGWFPIYDTMHGIRGEINVMVRVHLFSDSNKYRESSCGVQFFYSSSIPWGFKAKAVLGFVEELVVNDDPEYQWIDKIRTPRASNEARQTLFSKLSGEVQRKIGLKALELGGNAVIGYHQCFDLEGESGIVVRGIGTAVILTENVSSSQNEVLREHSPSRVALRRVSSSTSVASVQGCDPRSTRLYPLLGSAQGRSRSPSPIKIGLSPGPFKIVRSNSSVSPKKMAKARSELFSPVYESECAICKDTSQPKEKAHQSLRCSIPAQLKRFASFKSNHISMSQLKRICSDPLYPRSPVLEEQIVSSAPGPSSPTEKICHSPAKGAISAVHRRSSDSDLSTTPKGGSFGDNGSGLRSIQRPAVAQESLSMLEYPFITMRQFPVGFIQHVGGVVSARSVKLLVQINNPDEPETRDAWWTELRKEIRSHIRALGCNVVLGYMETTNISDDICVLSASGTAAVLSTSDHELTHLNTPPILSSSFQPRPSVITTAVPSEQEKLKEISKDKEKPLRIDVNLANQVKQTHSHECVDDPNKHLGCRICHIPYSESSVPFPINLARCNVCRKGKVPDVLFMTIEPPSNVLVNGKSCLLQARVCKNKKDGKGEQNAKEISDSLPFLEYELHRQLLNKLKVKCMNAIFGLKVQVSIGDKLIIGIATGTGTYLSALPPPSIPKLACGKVADEKKMAEVQKQIQDAMAKNKEYFNIKIPAVDNPSETSLSSGKNEEGNSSGDEDLPDLDLSAGNKDACILEVDDADDVDIIAQLIDPKVPPGFDLCNTETLPGLDNFVCNLQMFTRIYRTKFSNPPNGTQVSKTFEAVIKSLFVKLRRLVPCCLTNLSFQVDLVEQDELQVTVLGIAVGLGESNSSATASTSGCKQKKNSADSELMFHMDEDKTSEVSCSSGRNRRLSLQSSDRSYCYHLSLGEHNGVDITPLSYIPGKKIEQYLGDLDFFFIRESSSIRESGGLNGFIQSFVAETLAIVRAHVSALGGNAMVGFHMTQCILLHNPHKNQGQCLVNVAGDAVFVHVPPAPQPVDADDGKVAHFEVQDSYGP</sequence>
<dbReference type="SMART" id="SM00239">
    <property type="entry name" value="C2"/>
    <property type="match status" value="1"/>
</dbReference>
<keyword evidence="5" id="KW-1185">Reference proteome</keyword>
<feature type="region of interest" description="Disordered" evidence="2">
    <location>
        <begin position="813"/>
        <end position="836"/>
    </location>
</feature>
<feature type="coiled-coil region" evidence="1">
    <location>
        <begin position="778"/>
        <end position="805"/>
    </location>
</feature>
<gene>
    <name evidence="4" type="primary">C2CD5</name>
    <name evidence="4" type="ORF">NPIL_465251</name>
</gene>
<evidence type="ECO:0000256" key="2">
    <source>
        <dbReference type="SAM" id="MobiDB-lite"/>
    </source>
</evidence>
<dbReference type="GO" id="GO:0072659">
    <property type="term" value="P:protein localization to plasma membrane"/>
    <property type="evidence" value="ECO:0007669"/>
    <property type="project" value="TreeGrafter"/>
</dbReference>
<dbReference type="CDD" id="cd08688">
    <property type="entry name" value="C2_KIAA0528-like"/>
    <property type="match status" value="1"/>
</dbReference>
<dbReference type="InterPro" id="IPR056430">
    <property type="entry name" value="C2CD5_YbjQ-like_dom"/>
</dbReference>
<dbReference type="Proteomes" id="UP000887013">
    <property type="component" value="Unassembled WGS sequence"/>
</dbReference>
<dbReference type="OrthoDB" id="419768at2759"/>
<dbReference type="InterPro" id="IPR057815">
    <property type="entry name" value="C2CD5_C"/>
</dbReference>
<dbReference type="PANTHER" id="PTHR37412:SF2">
    <property type="entry name" value="C2 DOMAIN-CONTAINING PROTEIN 5"/>
    <property type="match status" value="1"/>
</dbReference>
<evidence type="ECO:0000313" key="5">
    <source>
        <dbReference type="Proteomes" id="UP000887013"/>
    </source>
</evidence>
<dbReference type="SUPFAM" id="SSF49562">
    <property type="entry name" value="C2 domain (Calcium/lipid-binding domain, CaLB)"/>
    <property type="match status" value="1"/>
</dbReference>
<dbReference type="Pfam" id="PF00168">
    <property type="entry name" value="C2"/>
    <property type="match status" value="1"/>
</dbReference>
<dbReference type="AlphaFoldDB" id="A0A8X6T9R7"/>
<dbReference type="GO" id="GO:0005509">
    <property type="term" value="F:calcium ion binding"/>
    <property type="evidence" value="ECO:0007669"/>
    <property type="project" value="TreeGrafter"/>
</dbReference>